<dbReference type="GO" id="GO:0003676">
    <property type="term" value="F:nucleic acid binding"/>
    <property type="evidence" value="ECO:0007669"/>
    <property type="project" value="InterPro"/>
</dbReference>
<evidence type="ECO:0000259" key="1">
    <source>
        <dbReference type="Pfam" id="PF13358"/>
    </source>
</evidence>
<keyword evidence="3" id="KW-1185">Reference proteome</keyword>
<protein>
    <submittedName>
        <fullName evidence="2">DDE-3 domain containing protein</fullName>
    </submittedName>
</protein>
<gene>
    <name evidence="2" type="ORF">Ptr86124_009513</name>
</gene>
<dbReference type="PANTHER" id="PTHR46564:SF1">
    <property type="entry name" value="TRANSPOSASE"/>
    <property type="match status" value="1"/>
</dbReference>
<name>A0A922NCY6_9PLEO</name>
<dbReference type="PANTHER" id="PTHR46564">
    <property type="entry name" value="TRANSPOSASE"/>
    <property type="match status" value="1"/>
</dbReference>
<evidence type="ECO:0000313" key="3">
    <source>
        <dbReference type="Proteomes" id="UP000249757"/>
    </source>
</evidence>
<sequence>MPYALRHRLLEKPGTYQDKMAVFLYDEFDILVNNAAVSRALASMGWAKKVTRQIAMERNADLRDYYLHNLSAFQSHQLIYVDESGLHRAASSALWALAGAKVSAGHGQCLIHHSDGVQELCLRAGVKLVFLPPSSPDLDPIEEFFGDLKRFIG</sequence>
<dbReference type="Pfam" id="PF13358">
    <property type="entry name" value="DDE_3"/>
    <property type="match status" value="1"/>
</dbReference>
<dbReference type="InterPro" id="IPR036397">
    <property type="entry name" value="RNaseH_sf"/>
</dbReference>
<organism evidence="2 3">
    <name type="scientific">Pyrenophora tritici-repentis</name>
    <dbReference type="NCBI Taxonomy" id="45151"/>
    <lineage>
        <taxon>Eukaryota</taxon>
        <taxon>Fungi</taxon>
        <taxon>Dikarya</taxon>
        <taxon>Ascomycota</taxon>
        <taxon>Pezizomycotina</taxon>
        <taxon>Dothideomycetes</taxon>
        <taxon>Pleosporomycetidae</taxon>
        <taxon>Pleosporales</taxon>
        <taxon>Pleosporineae</taxon>
        <taxon>Pleosporaceae</taxon>
        <taxon>Pyrenophora</taxon>
    </lineage>
</organism>
<dbReference type="EMBL" id="NRDI02000013">
    <property type="protein sequence ID" value="KAI1511869.1"/>
    <property type="molecule type" value="Genomic_DNA"/>
</dbReference>
<dbReference type="InterPro" id="IPR038717">
    <property type="entry name" value="Tc1-like_DDE_dom"/>
</dbReference>
<reference evidence="3" key="1">
    <citation type="journal article" date="2022" name="Microb. Genom.">
        <title>A global pangenome for the wheat fungal pathogen Pyrenophora tritici-repentis and prediction of effector protein structural homology.</title>
        <authorList>
            <person name="Moolhuijzen P.M."/>
            <person name="See P.T."/>
            <person name="Shi G."/>
            <person name="Powell H.R."/>
            <person name="Cockram J."/>
            <person name="Jorgensen L.N."/>
            <person name="Benslimane H."/>
            <person name="Strelkov S.E."/>
            <person name="Turner J."/>
            <person name="Liu Z."/>
            <person name="Moffat C.S."/>
        </authorList>
    </citation>
    <scope>NUCLEOTIDE SEQUENCE [LARGE SCALE GENOMIC DNA]</scope>
</reference>
<comment type="caution">
    <text evidence="2">The sequence shown here is derived from an EMBL/GenBank/DDBJ whole genome shotgun (WGS) entry which is preliminary data.</text>
</comment>
<proteinExistence type="predicted"/>
<dbReference type="Gene3D" id="3.30.420.10">
    <property type="entry name" value="Ribonuclease H-like superfamily/Ribonuclease H"/>
    <property type="match status" value="1"/>
</dbReference>
<evidence type="ECO:0000313" key="2">
    <source>
        <dbReference type="EMBL" id="KAI1511869.1"/>
    </source>
</evidence>
<dbReference type="AlphaFoldDB" id="A0A922NCY6"/>
<dbReference type="Proteomes" id="UP000249757">
    <property type="component" value="Unassembled WGS sequence"/>
</dbReference>
<accession>A0A922NCY6</accession>
<feature type="domain" description="Tc1-like transposase DDE" evidence="1">
    <location>
        <begin position="111"/>
        <end position="150"/>
    </location>
</feature>